<evidence type="ECO:0000259" key="2">
    <source>
        <dbReference type="Pfam" id="PF10979"/>
    </source>
</evidence>
<keyword evidence="4" id="KW-1185">Reference proteome</keyword>
<organism evidence="3 4">
    <name type="scientific">Nocardioides piscis</name>
    <dbReference type="NCBI Taxonomy" id="2714938"/>
    <lineage>
        <taxon>Bacteria</taxon>
        <taxon>Bacillati</taxon>
        <taxon>Actinomycetota</taxon>
        <taxon>Actinomycetes</taxon>
        <taxon>Propionibacteriales</taxon>
        <taxon>Nocardioidaceae</taxon>
        <taxon>Nocardioides</taxon>
    </lineage>
</organism>
<dbReference type="InterPro" id="IPR024498">
    <property type="entry name" value="DUF2786"/>
</dbReference>
<proteinExistence type="predicted"/>
<dbReference type="KEGG" id="npi:G7071_06570"/>
<dbReference type="Pfam" id="PF10979">
    <property type="entry name" value="DUF2786"/>
    <property type="match status" value="1"/>
</dbReference>
<dbReference type="RefSeq" id="WP_166316429.1">
    <property type="nucleotide sequence ID" value="NZ_CP049866.1"/>
</dbReference>
<dbReference type="EMBL" id="CP049866">
    <property type="protein sequence ID" value="QIK75140.1"/>
    <property type="molecule type" value="Genomic_DNA"/>
</dbReference>
<feature type="region of interest" description="Disordered" evidence="1">
    <location>
        <begin position="211"/>
        <end position="244"/>
    </location>
</feature>
<name>A0A6G7YEE6_9ACTN</name>
<sequence>MNDDKLARVRKLLAQAEDPAATAAEAEAFNAKATELMARHGVDAALLAASDPGREVVGDLTVELLAPYAHEKGSLGAAVARGLRCSAVLRKRREDGSTTYSLHLFGATTDLLLAEMLLTSLLVQGTGEITRRPVPRGEHAAAYRRTWWLGFAAAIGHRLEEVERAAARESETDFAAAGTSAALVLADRAALADRTAAEFYPDLRTAAPRHLSGGGIADGHAAGRRADLGRTGRVATPSRARLSV</sequence>
<reference evidence="3 4" key="1">
    <citation type="submission" date="2020-03" db="EMBL/GenBank/DDBJ databases">
        <title>Nocardioides sp. nov., isolated from fish.</title>
        <authorList>
            <person name="Hyun D.-W."/>
            <person name="Bae J.-W."/>
        </authorList>
    </citation>
    <scope>NUCLEOTIDE SEQUENCE [LARGE SCALE GENOMIC DNA]</scope>
    <source>
        <strain evidence="3 4">HDW12A</strain>
    </source>
</reference>
<gene>
    <name evidence="3" type="ORF">G7071_06570</name>
</gene>
<evidence type="ECO:0000313" key="4">
    <source>
        <dbReference type="Proteomes" id="UP000502035"/>
    </source>
</evidence>
<dbReference type="AlphaFoldDB" id="A0A6G7YEE6"/>
<feature type="domain" description="DUF2786" evidence="2">
    <location>
        <begin position="6"/>
        <end position="43"/>
    </location>
</feature>
<protein>
    <submittedName>
        <fullName evidence="3">DUF2786 domain-containing protein</fullName>
    </submittedName>
</protein>
<dbReference type="Proteomes" id="UP000502035">
    <property type="component" value="Chromosome"/>
</dbReference>
<evidence type="ECO:0000256" key="1">
    <source>
        <dbReference type="SAM" id="MobiDB-lite"/>
    </source>
</evidence>
<evidence type="ECO:0000313" key="3">
    <source>
        <dbReference type="EMBL" id="QIK75140.1"/>
    </source>
</evidence>
<accession>A0A6G7YEE6</accession>